<evidence type="ECO:0000313" key="3">
    <source>
        <dbReference type="Proteomes" id="UP000182584"/>
    </source>
</evidence>
<name>A0A1H9VFA6_BUTFI</name>
<dbReference type="SUPFAM" id="SSF53474">
    <property type="entry name" value="alpha/beta-Hydrolases"/>
    <property type="match status" value="1"/>
</dbReference>
<dbReference type="RefSeq" id="WP_074757617.1">
    <property type="nucleotide sequence ID" value="NZ_FOGJ01000023.1"/>
</dbReference>
<dbReference type="AlphaFoldDB" id="A0A1H9VFA6"/>
<sequence length="499" mass="55523">MSDSLQFNADKYEVKTCERDGESIRYRAFSGIVYCEKPVSDIQQLNLFVPEDYYEGKEIGGYGLKSAPIFIPNTVGGYMEGGLDEPGADFLGRTNTIFKGLKHGYVVVAPGIRGRNTGLKTKEFFVGGKADDKKPDMPPKPEFEGKAVGKAPALIVDMKAVVRYLRHNKMVIPGNTDHIITSGTSAGGALSALAGATGNAADYAPFLEEIGAADEKDDIFAASCYCPIHNLENADSAYEWLFNGYNDYHKVRFENRGGKVVPVPVEGTMTGEQIKMSAELKKLFPTYVNSLGLKDSDGNELLLDEKGEGSFKDFVKKWVIYSAQKELDTHDSGIRLSKLAVPGSEIEKQDYLKIEDGKVLDFDWDKFVEKITRMKTTPAFDAVNLDSPENEEFGDSEVFSRHFTKYSLMHDTAKGSMADEKMIKLLNPVRFVGEADTTKHWRIRHGAFDRDTALAIPVILATLLQNRGYDVDFALPWGLPHSGDYDTEELFEWIDRLCK</sequence>
<dbReference type="Gene3D" id="3.40.50.1820">
    <property type="entry name" value="alpha/beta hydrolase"/>
    <property type="match status" value="1"/>
</dbReference>
<evidence type="ECO:0000313" key="2">
    <source>
        <dbReference type="EMBL" id="SES20375.1"/>
    </source>
</evidence>
<gene>
    <name evidence="2" type="ORF">SAMN04487884_1232</name>
</gene>
<protein>
    <recommendedName>
        <fullName evidence="1">BD-FAE-like domain-containing protein</fullName>
    </recommendedName>
</protein>
<dbReference type="InterPro" id="IPR048124">
    <property type="entry name" value="Tannase_B"/>
</dbReference>
<dbReference type="InterPro" id="IPR049492">
    <property type="entry name" value="BD-FAE-like_dom"/>
</dbReference>
<organism evidence="2 3">
    <name type="scientific">Butyrivibrio fibrisolvens</name>
    <dbReference type="NCBI Taxonomy" id="831"/>
    <lineage>
        <taxon>Bacteria</taxon>
        <taxon>Bacillati</taxon>
        <taxon>Bacillota</taxon>
        <taxon>Clostridia</taxon>
        <taxon>Lachnospirales</taxon>
        <taxon>Lachnospiraceae</taxon>
        <taxon>Butyrivibrio</taxon>
    </lineage>
</organism>
<dbReference type="OrthoDB" id="923957at2"/>
<dbReference type="Proteomes" id="UP000182584">
    <property type="component" value="Unassembled WGS sequence"/>
</dbReference>
<proteinExistence type="predicted"/>
<dbReference type="NCBIfam" id="NF041556">
    <property type="entry name" value="tannase_B"/>
    <property type="match status" value="1"/>
</dbReference>
<dbReference type="EMBL" id="FOGJ01000023">
    <property type="protein sequence ID" value="SES20375.1"/>
    <property type="molecule type" value="Genomic_DNA"/>
</dbReference>
<dbReference type="InterPro" id="IPR029058">
    <property type="entry name" value="AB_hydrolase_fold"/>
</dbReference>
<accession>A0A1H9VFA6</accession>
<evidence type="ECO:0000259" key="1">
    <source>
        <dbReference type="Pfam" id="PF20434"/>
    </source>
</evidence>
<reference evidence="2 3" key="1">
    <citation type="submission" date="2016-10" db="EMBL/GenBank/DDBJ databases">
        <authorList>
            <person name="de Groot N.N."/>
        </authorList>
    </citation>
    <scope>NUCLEOTIDE SEQUENCE [LARGE SCALE GENOMIC DNA]</scope>
    <source>
        <strain evidence="2 3">AR40</strain>
    </source>
</reference>
<feature type="domain" description="BD-FAE-like" evidence="1">
    <location>
        <begin position="148"/>
        <end position="202"/>
    </location>
</feature>
<dbReference type="Pfam" id="PF20434">
    <property type="entry name" value="BD-FAE"/>
    <property type="match status" value="1"/>
</dbReference>